<comment type="caution">
    <text evidence="3">The sequence shown here is derived from an EMBL/GenBank/DDBJ whole genome shotgun (WGS) entry which is preliminary data.</text>
</comment>
<dbReference type="EMBL" id="JAUSTP010000014">
    <property type="protein sequence ID" value="MDQ0190057.1"/>
    <property type="molecule type" value="Genomic_DNA"/>
</dbReference>
<keyword evidence="4" id="KW-1185">Reference proteome</keyword>
<reference evidence="3 4" key="1">
    <citation type="submission" date="2023-07" db="EMBL/GenBank/DDBJ databases">
        <title>Genomic Encyclopedia of Type Strains, Phase IV (KMG-IV): sequencing the most valuable type-strain genomes for metagenomic binning, comparative biology and taxonomic classification.</title>
        <authorList>
            <person name="Goeker M."/>
        </authorList>
    </citation>
    <scope>NUCLEOTIDE SEQUENCE [LARGE SCALE GENOMIC DNA]</scope>
    <source>
        <strain evidence="3 4">DSM 4006</strain>
    </source>
</reference>
<keyword evidence="2" id="KW-1133">Transmembrane helix</keyword>
<dbReference type="Proteomes" id="UP001232973">
    <property type="component" value="Unassembled WGS sequence"/>
</dbReference>
<protein>
    <submittedName>
        <fullName evidence="3">Uncharacterized protein</fullName>
    </submittedName>
</protein>
<evidence type="ECO:0000256" key="1">
    <source>
        <dbReference type="SAM" id="MobiDB-lite"/>
    </source>
</evidence>
<evidence type="ECO:0000313" key="3">
    <source>
        <dbReference type="EMBL" id="MDQ0190057.1"/>
    </source>
</evidence>
<accession>A0ABT9XIC0</accession>
<organism evidence="3 4">
    <name type="scientific">Alicyclobacillus cycloheptanicus</name>
    <dbReference type="NCBI Taxonomy" id="1457"/>
    <lineage>
        <taxon>Bacteria</taxon>
        <taxon>Bacillati</taxon>
        <taxon>Bacillota</taxon>
        <taxon>Bacilli</taxon>
        <taxon>Bacillales</taxon>
        <taxon>Alicyclobacillaceae</taxon>
        <taxon>Alicyclobacillus</taxon>
    </lineage>
</organism>
<keyword evidence="2" id="KW-0812">Transmembrane</keyword>
<proteinExistence type="predicted"/>
<evidence type="ECO:0000256" key="2">
    <source>
        <dbReference type="SAM" id="Phobius"/>
    </source>
</evidence>
<name>A0ABT9XIC0_9BACL</name>
<gene>
    <name evidence="3" type="ORF">J2S03_001920</name>
</gene>
<feature type="transmembrane region" description="Helical" evidence="2">
    <location>
        <begin position="57"/>
        <end position="75"/>
    </location>
</feature>
<evidence type="ECO:0000313" key="4">
    <source>
        <dbReference type="Proteomes" id="UP001232973"/>
    </source>
</evidence>
<keyword evidence="2" id="KW-0472">Membrane</keyword>
<sequence length="78" mass="8848">MPCRAKPIAGVKEPLIPNASPGPALFHSRKPHSTPSEGKCIVDSFYRQLWKFVETRVLSTIFLWISLWIVWISNVDIA</sequence>
<feature type="region of interest" description="Disordered" evidence="1">
    <location>
        <begin position="1"/>
        <end position="36"/>
    </location>
</feature>